<dbReference type="Proteomes" id="UP000275530">
    <property type="component" value="Unassembled WGS sequence"/>
</dbReference>
<gene>
    <name evidence="1" type="ORF">D3242_01370</name>
</gene>
<proteinExistence type="predicted"/>
<keyword evidence="2" id="KW-1185">Reference proteome</keyword>
<dbReference type="RefSeq" id="WP_064983158.1">
    <property type="nucleotide sequence ID" value="NZ_CP033507.1"/>
</dbReference>
<reference evidence="1 2" key="1">
    <citation type="submission" date="2018-09" db="EMBL/GenBank/DDBJ databases">
        <title>Mesorhizobium carmichaelinearum sp. nov. isolated from Carmichaelinea spp. root nodules in New Zealand.</title>
        <authorList>
            <person name="De Meyer S.E."/>
        </authorList>
    </citation>
    <scope>NUCLEOTIDE SEQUENCE [LARGE SCALE GENOMIC DNA]</scope>
    <source>
        <strain evidence="1 2">LMG 28313</strain>
    </source>
</reference>
<dbReference type="AlphaFoldDB" id="A0A6M7TM68"/>
<evidence type="ECO:0000313" key="1">
    <source>
        <dbReference type="EMBL" id="RJT37926.1"/>
    </source>
</evidence>
<dbReference type="EMBL" id="QZXA01000001">
    <property type="protein sequence ID" value="RJT37926.1"/>
    <property type="molecule type" value="Genomic_DNA"/>
</dbReference>
<sequence length="111" mass="12400">MTGCFLPEFNAVPVRGGYRGSYRLFDSQPFRFIPGCEPYPTAGRALEAAKEYVRARLNPPIRGEITEARDVLGIAAWHEQKAAQRAAEQEQALGAVIVRGRQVRVERRKSA</sequence>
<evidence type="ECO:0000313" key="2">
    <source>
        <dbReference type="Proteomes" id="UP000275530"/>
    </source>
</evidence>
<comment type="caution">
    <text evidence="1">The sequence shown here is derived from an EMBL/GenBank/DDBJ whole genome shotgun (WGS) entry which is preliminary data.</text>
</comment>
<organism evidence="1 2">
    <name type="scientific">Mesorhizobium jarvisii</name>
    <dbReference type="NCBI Taxonomy" id="1777867"/>
    <lineage>
        <taxon>Bacteria</taxon>
        <taxon>Pseudomonadati</taxon>
        <taxon>Pseudomonadota</taxon>
        <taxon>Alphaproteobacteria</taxon>
        <taxon>Hyphomicrobiales</taxon>
        <taxon>Phyllobacteriaceae</taxon>
        <taxon>Mesorhizobium</taxon>
    </lineage>
</organism>
<name>A0A6M7TM68_9HYPH</name>
<protein>
    <submittedName>
        <fullName evidence="1">Uncharacterized protein</fullName>
    </submittedName>
</protein>
<accession>A0A6M7TM68</accession>